<name>A0A814ASN7_9BILA</name>
<dbReference type="EMBL" id="CAJOBE010000037">
    <property type="protein sequence ID" value="CAF3547958.1"/>
    <property type="molecule type" value="Genomic_DNA"/>
</dbReference>
<dbReference type="AlphaFoldDB" id="A0A814ASN7"/>
<evidence type="ECO:0008006" key="6">
    <source>
        <dbReference type="Google" id="ProtNLM"/>
    </source>
</evidence>
<dbReference type="EMBL" id="CAJNOU010000216">
    <property type="protein sequence ID" value="CAF0919232.1"/>
    <property type="molecule type" value="Genomic_DNA"/>
</dbReference>
<evidence type="ECO:0000313" key="4">
    <source>
        <dbReference type="EMBL" id="CAF3594342.1"/>
    </source>
</evidence>
<sequence>MQKSTKSSLIRQDESSSLLNTFIINNQQDISAKNFIQSCSYRIENIDRNAVIKRQDMEACLKRLSTRDDVHGVIVATIDGRILYECEALKNWIPVLAPLCLFARHLVRNNDPNDNIQALRLRTKNYELLITIHNEQLLIVMQMLSISNNKDVNINNINEEDWDTFLKRIQQKKIENEE</sequence>
<comment type="caution">
    <text evidence="1">The sequence shown here is derived from an EMBL/GenBank/DDBJ whole genome shotgun (WGS) entry which is preliminary data.</text>
</comment>
<protein>
    <recommendedName>
        <fullName evidence="6">Roadblock/LAMTOR2 domain-containing protein</fullName>
    </recommendedName>
</protein>
<evidence type="ECO:0000313" key="3">
    <source>
        <dbReference type="EMBL" id="CAF3547958.1"/>
    </source>
</evidence>
<gene>
    <name evidence="3" type="ORF">FNK824_LOCUS804</name>
    <name evidence="4" type="ORF">JBS370_LOCUS3457</name>
    <name evidence="1" type="ORF">SEV965_LOCUS6555</name>
    <name evidence="2" type="ORF">ZHD862_LOCUS9055</name>
</gene>
<proteinExistence type="predicted"/>
<accession>A0A814ASN7</accession>
<evidence type="ECO:0000313" key="1">
    <source>
        <dbReference type="EMBL" id="CAF0919232.1"/>
    </source>
</evidence>
<reference evidence="1" key="1">
    <citation type="submission" date="2021-02" db="EMBL/GenBank/DDBJ databases">
        <authorList>
            <person name="Nowell W R."/>
        </authorList>
    </citation>
    <scope>NUCLEOTIDE SEQUENCE</scope>
</reference>
<dbReference type="Proteomes" id="UP000663889">
    <property type="component" value="Unassembled WGS sequence"/>
</dbReference>
<dbReference type="EMBL" id="CAJOBD010000148">
    <property type="protein sequence ID" value="CAF3594342.1"/>
    <property type="molecule type" value="Genomic_DNA"/>
</dbReference>
<organism evidence="1 5">
    <name type="scientific">Rotaria sordida</name>
    <dbReference type="NCBI Taxonomy" id="392033"/>
    <lineage>
        <taxon>Eukaryota</taxon>
        <taxon>Metazoa</taxon>
        <taxon>Spiralia</taxon>
        <taxon>Gnathifera</taxon>
        <taxon>Rotifera</taxon>
        <taxon>Eurotatoria</taxon>
        <taxon>Bdelloidea</taxon>
        <taxon>Philodinida</taxon>
        <taxon>Philodinidae</taxon>
        <taxon>Rotaria</taxon>
    </lineage>
</organism>
<dbReference type="Proteomes" id="UP000663864">
    <property type="component" value="Unassembled WGS sequence"/>
</dbReference>
<dbReference type="Proteomes" id="UP000663836">
    <property type="component" value="Unassembled WGS sequence"/>
</dbReference>
<evidence type="ECO:0000313" key="2">
    <source>
        <dbReference type="EMBL" id="CAF0933220.1"/>
    </source>
</evidence>
<dbReference type="Gene3D" id="3.30.450.30">
    <property type="entry name" value="Dynein light chain 2a, cytoplasmic"/>
    <property type="match status" value="1"/>
</dbReference>
<dbReference type="SUPFAM" id="SSF103196">
    <property type="entry name" value="Roadblock/LC7 domain"/>
    <property type="match status" value="1"/>
</dbReference>
<evidence type="ECO:0000313" key="5">
    <source>
        <dbReference type="Proteomes" id="UP000663889"/>
    </source>
</evidence>
<dbReference type="PANTHER" id="PTHR10779">
    <property type="entry name" value="DYNEIN LIGHT CHAIN ROADBLOCK"/>
    <property type="match status" value="1"/>
</dbReference>
<dbReference type="EMBL" id="CAJNOT010000303">
    <property type="protein sequence ID" value="CAF0933220.1"/>
    <property type="molecule type" value="Genomic_DNA"/>
</dbReference>
<dbReference type="Proteomes" id="UP000663874">
    <property type="component" value="Unassembled WGS sequence"/>
</dbReference>